<feature type="domain" description="FF" evidence="9">
    <location>
        <begin position="221"/>
        <end position="277"/>
    </location>
</feature>
<dbReference type="AlphaFoldDB" id="A0A5N5DB56"/>
<dbReference type="InterPro" id="IPR036517">
    <property type="entry name" value="FF_domain_sf"/>
</dbReference>
<keyword evidence="11" id="KW-1185">Reference proteome</keyword>
<dbReference type="Proteomes" id="UP000325902">
    <property type="component" value="Unassembled WGS sequence"/>
</dbReference>
<dbReference type="PANTHER" id="PTHR11864">
    <property type="entry name" value="PRE-MRNA-PROCESSING PROTEIN PRP40"/>
    <property type="match status" value="1"/>
</dbReference>
<dbReference type="InterPro" id="IPR036020">
    <property type="entry name" value="WW_dom_sf"/>
</dbReference>
<gene>
    <name evidence="10" type="primary">prp40</name>
    <name evidence="10" type="ORF">DBV05_g6389</name>
</gene>
<dbReference type="FunFam" id="1.10.10.440:FF:000034">
    <property type="entry name" value="Formin binding protein (FNB3)"/>
    <property type="match status" value="1"/>
</dbReference>
<dbReference type="PROSITE" id="PS51676">
    <property type="entry name" value="FF"/>
    <property type="match status" value="3"/>
</dbReference>
<dbReference type="Pfam" id="PF00397">
    <property type="entry name" value="WW"/>
    <property type="match status" value="2"/>
</dbReference>
<dbReference type="Pfam" id="PF01846">
    <property type="entry name" value="FF"/>
    <property type="match status" value="3"/>
</dbReference>
<feature type="domain" description="FF" evidence="9">
    <location>
        <begin position="155"/>
        <end position="209"/>
    </location>
</feature>
<organism evidence="10 11">
    <name type="scientific">Lasiodiplodia theobromae</name>
    <dbReference type="NCBI Taxonomy" id="45133"/>
    <lineage>
        <taxon>Eukaryota</taxon>
        <taxon>Fungi</taxon>
        <taxon>Dikarya</taxon>
        <taxon>Ascomycota</taxon>
        <taxon>Pezizomycotina</taxon>
        <taxon>Dothideomycetes</taxon>
        <taxon>Dothideomycetes incertae sedis</taxon>
        <taxon>Botryosphaeriales</taxon>
        <taxon>Botryosphaeriaceae</taxon>
        <taxon>Lasiodiplodia</taxon>
    </lineage>
</organism>
<protein>
    <submittedName>
        <fullName evidence="10">Pre-mRNA-processing protein prp40</fullName>
    </submittedName>
</protein>
<dbReference type="Pfam" id="PF25432">
    <property type="entry name" value="FF_PRPF40A"/>
    <property type="match status" value="1"/>
</dbReference>
<feature type="compositionally biased region" description="Basic and acidic residues" evidence="7">
    <location>
        <begin position="621"/>
        <end position="643"/>
    </location>
</feature>
<sequence length="781" mass="93606">MNGLPPMPVLWQEARTADGRVYFYNSQTKVTQWTKPDELLTPVERALKDLPWKEYTAEGGKKYWYNTETKQSSWEMPEAFKVALASVPPARPPAAPASQFVAGAAPPFASHGFNRDTPDRAPVDRQIGYTQSEKLESLRSVPSIDTKTGPEYSSYDDAEAAFMKLLKRAGVQPDWTWDQAMRATIRDDQYRAIKDPKDRKAAFEKYVVEMREQEKEREKERLAKLRNDFNKMLRSHPEIKYYTRWKTAKPIIEGETIYRSAKSDEERKQLFEEYICELYKTHVETEAKDRQQASDELSSLLGELQLEPYSRWTQVRDVIKEHERFKGDEKFELLSKLDLLKAFEAHIKTLERSFNEVRQKQKQSRARRERQNRDKFIALLKELRNDGKIRAGTKWKEIHPLLENDPRYVAMLGQAGSTPLDLFWDVVEEEERVLRSKRHDVLDVLDDRRFEITQSTTLDEFMTLMRSERRTANIDDHSLKLLFERIKEKEQQRSEANKHQAERVQRRHIDNLRSRIKRLEPPVTLEDTWEQVRPRLEKFEEYRQLESDELRRTAFDKHLRRLKEKEDDHERERERDRSRRDRDRERERERERDRERDRDRDRERERDRDYRNGHGRRHRTRTPEPDAYEADRRKAQADRERQYRKSSLSGLSPPPRSRDWRGDRYVSDRREVSSLSHYDRERREREVERERSYISRADPREKASELDYGDSRAGSMRRRRDSESPENKRDTKRTRRETRERTFSPRRHRSRTPEKKAQPAEPPKEDAGLRSGSEEGEIEED</sequence>
<dbReference type="GO" id="GO:0003723">
    <property type="term" value="F:RNA binding"/>
    <property type="evidence" value="ECO:0007669"/>
    <property type="project" value="TreeGrafter"/>
</dbReference>
<dbReference type="Gene3D" id="2.20.70.10">
    <property type="match status" value="2"/>
</dbReference>
<keyword evidence="3" id="KW-0677">Repeat</keyword>
<evidence type="ECO:0000256" key="7">
    <source>
        <dbReference type="SAM" id="MobiDB-lite"/>
    </source>
</evidence>
<dbReference type="OrthoDB" id="187617at2759"/>
<dbReference type="SUPFAM" id="SSF51045">
    <property type="entry name" value="WW domain"/>
    <property type="match status" value="2"/>
</dbReference>
<dbReference type="GO" id="GO:0005685">
    <property type="term" value="C:U1 snRNP"/>
    <property type="evidence" value="ECO:0007669"/>
    <property type="project" value="TreeGrafter"/>
</dbReference>
<dbReference type="InterPro" id="IPR001202">
    <property type="entry name" value="WW_dom"/>
</dbReference>
<feature type="coiled-coil region" evidence="6">
    <location>
        <begin position="479"/>
        <end position="507"/>
    </location>
</feature>
<dbReference type="SUPFAM" id="SSF81698">
    <property type="entry name" value="FF domain"/>
    <property type="match status" value="5"/>
</dbReference>
<dbReference type="GO" id="GO:0071004">
    <property type="term" value="C:U2-type prespliceosome"/>
    <property type="evidence" value="ECO:0007669"/>
    <property type="project" value="TreeGrafter"/>
</dbReference>
<reference evidence="10 11" key="1">
    <citation type="journal article" date="2019" name="Sci. Rep.">
        <title>A multi-omics analysis of the grapevine pathogen Lasiodiplodia theobromae reveals that temperature affects the expression of virulence- and pathogenicity-related genes.</title>
        <authorList>
            <person name="Felix C."/>
            <person name="Meneses R."/>
            <person name="Goncalves M.F.M."/>
            <person name="Tilleman L."/>
            <person name="Duarte A.S."/>
            <person name="Jorrin-Novo J.V."/>
            <person name="Van de Peer Y."/>
            <person name="Deforce D."/>
            <person name="Van Nieuwerburgh F."/>
            <person name="Esteves A.C."/>
            <person name="Alves A."/>
        </authorList>
    </citation>
    <scope>NUCLEOTIDE SEQUENCE [LARGE SCALE GENOMIC DNA]</scope>
    <source>
        <strain evidence="10 11">LA-SOL3</strain>
    </source>
</reference>
<dbReference type="Gene3D" id="1.10.10.440">
    <property type="entry name" value="FF domain"/>
    <property type="match status" value="5"/>
</dbReference>
<feature type="compositionally biased region" description="Basic and acidic residues" evidence="7">
    <location>
        <begin position="751"/>
        <end position="768"/>
    </location>
</feature>
<keyword evidence="5" id="KW-0539">Nucleus</keyword>
<feature type="compositionally biased region" description="Basic and acidic residues" evidence="7">
    <location>
        <begin position="563"/>
        <end position="612"/>
    </location>
</feature>
<accession>A0A5N5DB56</accession>
<name>A0A5N5DB56_9PEZI</name>
<evidence type="ECO:0000256" key="4">
    <source>
        <dbReference type="ARBA" id="ARBA00023187"/>
    </source>
</evidence>
<dbReference type="FunFam" id="1.10.10.440:FF:000033">
    <property type="entry name" value="Formin binding protein (FNB3)"/>
    <property type="match status" value="1"/>
</dbReference>
<dbReference type="FunFam" id="1.10.10.440:FF:000013">
    <property type="entry name" value="pre-mRNA-processing protein 40A isoform X1"/>
    <property type="match status" value="1"/>
</dbReference>
<proteinExistence type="predicted"/>
<feature type="domain" description="FF" evidence="9">
    <location>
        <begin position="368"/>
        <end position="429"/>
    </location>
</feature>
<keyword evidence="4" id="KW-0508">mRNA splicing</keyword>
<feature type="domain" description="WW" evidence="8">
    <location>
        <begin position="5"/>
        <end position="38"/>
    </location>
</feature>
<feature type="region of interest" description="Disordered" evidence="7">
    <location>
        <begin position="563"/>
        <end position="781"/>
    </location>
</feature>
<feature type="compositionally biased region" description="Basic and acidic residues" evidence="7">
    <location>
        <begin position="656"/>
        <end position="705"/>
    </location>
</feature>
<evidence type="ECO:0000256" key="1">
    <source>
        <dbReference type="ARBA" id="ARBA00004123"/>
    </source>
</evidence>
<evidence type="ECO:0000313" key="11">
    <source>
        <dbReference type="Proteomes" id="UP000325902"/>
    </source>
</evidence>
<dbReference type="SMART" id="SM00456">
    <property type="entry name" value="WW"/>
    <property type="match status" value="2"/>
</dbReference>
<dbReference type="InterPro" id="IPR039726">
    <property type="entry name" value="Prp40-like"/>
</dbReference>
<comment type="caution">
    <text evidence="10">The sequence shown here is derived from an EMBL/GenBank/DDBJ whole genome shotgun (WGS) entry which is preliminary data.</text>
</comment>
<feature type="compositionally biased region" description="Basic and acidic residues" evidence="7">
    <location>
        <begin position="720"/>
        <end position="729"/>
    </location>
</feature>
<evidence type="ECO:0000256" key="3">
    <source>
        <dbReference type="ARBA" id="ARBA00022737"/>
    </source>
</evidence>
<dbReference type="InterPro" id="IPR002713">
    <property type="entry name" value="FF_domain"/>
</dbReference>
<feature type="domain" description="WW" evidence="8">
    <location>
        <begin position="51"/>
        <end position="79"/>
    </location>
</feature>
<evidence type="ECO:0000256" key="5">
    <source>
        <dbReference type="ARBA" id="ARBA00023242"/>
    </source>
</evidence>
<dbReference type="PROSITE" id="PS50020">
    <property type="entry name" value="WW_DOMAIN_2"/>
    <property type="match status" value="2"/>
</dbReference>
<dbReference type="CDD" id="cd00201">
    <property type="entry name" value="WW"/>
    <property type="match status" value="2"/>
</dbReference>
<comment type="subcellular location">
    <subcellularLocation>
        <location evidence="1">Nucleus</location>
    </subcellularLocation>
</comment>
<dbReference type="PROSITE" id="PS01159">
    <property type="entry name" value="WW_DOMAIN_1"/>
    <property type="match status" value="2"/>
</dbReference>
<dbReference type="SMART" id="SM00441">
    <property type="entry name" value="FF"/>
    <property type="match status" value="5"/>
</dbReference>
<evidence type="ECO:0000259" key="8">
    <source>
        <dbReference type="PROSITE" id="PS50020"/>
    </source>
</evidence>
<dbReference type="FunFam" id="1.10.10.440:FF:000027">
    <property type="entry name" value="Formin binding protein (FNB3)"/>
    <property type="match status" value="1"/>
</dbReference>
<evidence type="ECO:0000313" key="10">
    <source>
        <dbReference type="EMBL" id="KAB2574999.1"/>
    </source>
</evidence>
<dbReference type="GO" id="GO:0045292">
    <property type="term" value="P:mRNA cis splicing, via spliceosome"/>
    <property type="evidence" value="ECO:0007669"/>
    <property type="project" value="InterPro"/>
</dbReference>
<evidence type="ECO:0000256" key="2">
    <source>
        <dbReference type="ARBA" id="ARBA00022664"/>
    </source>
</evidence>
<feature type="coiled-coil region" evidence="6">
    <location>
        <begin position="208"/>
        <end position="235"/>
    </location>
</feature>
<evidence type="ECO:0000259" key="9">
    <source>
        <dbReference type="PROSITE" id="PS51676"/>
    </source>
</evidence>
<keyword evidence="6" id="KW-0175">Coiled coil</keyword>
<dbReference type="PANTHER" id="PTHR11864:SF0">
    <property type="entry name" value="PRP40 PRE-MRNA PROCESSING FACTOR 40 HOMOLOG A (YEAST)"/>
    <property type="match status" value="1"/>
</dbReference>
<evidence type="ECO:0000256" key="6">
    <source>
        <dbReference type="SAM" id="Coils"/>
    </source>
</evidence>
<feature type="coiled-coil region" evidence="6">
    <location>
        <begin position="340"/>
        <end position="386"/>
    </location>
</feature>
<dbReference type="EMBL" id="VCHE01000037">
    <property type="protein sequence ID" value="KAB2574999.1"/>
    <property type="molecule type" value="Genomic_DNA"/>
</dbReference>
<keyword evidence="2" id="KW-0507">mRNA processing</keyword>